<feature type="transmembrane region" description="Helical" evidence="7">
    <location>
        <begin position="101"/>
        <end position="121"/>
    </location>
</feature>
<dbReference type="AlphaFoldDB" id="W9QFU5"/>
<dbReference type="InterPro" id="IPR036259">
    <property type="entry name" value="MFS_trans_sf"/>
</dbReference>
<dbReference type="SUPFAM" id="SSF103473">
    <property type="entry name" value="MFS general substrate transporter"/>
    <property type="match status" value="1"/>
</dbReference>
<evidence type="ECO:0000256" key="2">
    <source>
        <dbReference type="ARBA" id="ARBA00005982"/>
    </source>
</evidence>
<accession>W9QFU5</accession>
<dbReference type="PANTHER" id="PTHR11654">
    <property type="entry name" value="OLIGOPEPTIDE TRANSPORTER-RELATED"/>
    <property type="match status" value="1"/>
</dbReference>
<dbReference type="KEGG" id="mnt:21399974"/>
<evidence type="ECO:0000256" key="4">
    <source>
        <dbReference type="ARBA" id="ARBA00022692"/>
    </source>
</evidence>
<organism evidence="8 9">
    <name type="scientific">Morus notabilis</name>
    <dbReference type="NCBI Taxonomy" id="981085"/>
    <lineage>
        <taxon>Eukaryota</taxon>
        <taxon>Viridiplantae</taxon>
        <taxon>Streptophyta</taxon>
        <taxon>Embryophyta</taxon>
        <taxon>Tracheophyta</taxon>
        <taxon>Spermatophyta</taxon>
        <taxon>Magnoliopsida</taxon>
        <taxon>eudicotyledons</taxon>
        <taxon>Gunneridae</taxon>
        <taxon>Pentapetalae</taxon>
        <taxon>rosids</taxon>
        <taxon>fabids</taxon>
        <taxon>Rosales</taxon>
        <taxon>Moraceae</taxon>
        <taxon>Moreae</taxon>
        <taxon>Morus</taxon>
    </lineage>
</organism>
<dbReference type="GO" id="GO:0016020">
    <property type="term" value="C:membrane"/>
    <property type="evidence" value="ECO:0007669"/>
    <property type="project" value="UniProtKB-SubCell"/>
</dbReference>
<keyword evidence="6 7" id="KW-0472">Membrane</keyword>
<sequence>MEFEDQDKWVNDSSLDHKGQVPLRASTGAWKASLFIIAIEFSERLSYFGIATSLIIYLTKVIHEDLKTAARSVNYWSGVTTLMPLFGGFIADSYLGRFSTVLASTVVYIMGLILLTMSWFVPSLKPCDAEPCQQPKKIHEVIFFLAIYLVSIGTGGHKPALESFGADQFDDEDPKERRQKMSYFNWWNSGLCCGLLLGVTVIVYLQDHVSWGVADIVLTAVMAVSMAIFIIGRPVYRYRRPTGSPLTPMLQVLVAAIRKRNLPFPSNPAEQLYEVPKFEKVNGRPLCHTKKLMFLDKAAIIEQHNTGNSTNKESPWRLATVTKVEEMKLILNMIPIWIAAIPFGICVAQGSTFFIKQGVTMDRKIANGFEIPPASIFALAALGMIVSVTLYEKLLVPLLRKLTGNERGINILQRIGIGMFFSAVTMVVSALVEKKRLEDVRENAGTKGWKPMSVFWLAPQFVIVGFGDGFALVGLQEYFYDQVPDSMRSLGIAFYLSVIGAANFISSLLITIVDHVTEKSGKSWFGKDLNSSRLDKFYWLLAAMTTVNLFFYVLLARRYSYKNVQKVAVADCYEGDGDKSSMA</sequence>
<keyword evidence="4 7" id="KW-0812">Transmembrane</keyword>
<gene>
    <name evidence="8" type="ORF">L484_016950</name>
</gene>
<evidence type="ECO:0000313" key="9">
    <source>
        <dbReference type="Proteomes" id="UP000030645"/>
    </source>
</evidence>
<comment type="similarity">
    <text evidence="2">Belongs to the major facilitator superfamily. Proton-dependent oligopeptide transporter (POT/PTR) (TC 2.A.17) family.</text>
</comment>
<dbReference type="PROSITE" id="PS01022">
    <property type="entry name" value="PTR2_1"/>
    <property type="match status" value="1"/>
</dbReference>
<feature type="transmembrane region" description="Helical" evidence="7">
    <location>
        <begin position="329"/>
        <end position="351"/>
    </location>
</feature>
<dbReference type="GO" id="GO:0042937">
    <property type="term" value="F:tripeptide transmembrane transporter activity"/>
    <property type="evidence" value="ECO:0007669"/>
    <property type="project" value="InterPro"/>
</dbReference>
<dbReference type="Pfam" id="PF00854">
    <property type="entry name" value="PTR2"/>
    <property type="match status" value="1"/>
</dbReference>
<name>W9QFU5_9ROSA</name>
<dbReference type="eggNOG" id="KOG1237">
    <property type="taxonomic scope" value="Eukaryota"/>
</dbReference>
<evidence type="ECO:0000256" key="1">
    <source>
        <dbReference type="ARBA" id="ARBA00004141"/>
    </source>
</evidence>
<evidence type="ECO:0000256" key="5">
    <source>
        <dbReference type="ARBA" id="ARBA00022989"/>
    </source>
</evidence>
<feature type="transmembrane region" description="Helical" evidence="7">
    <location>
        <begin position="492"/>
        <end position="517"/>
    </location>
</feature>
<evidence type="ECO:0000256" key="7">
    <source>
        <dbReference type="SAM" id="Phobius"/>
    </source>
</evidence>
<dbReference type="OrthoDB" id="8904098at2759"/>
<dbReference type="Gene3D" id="1.20.1250.20">
    <property type="entry name" value="MFS general substrate transporter like domains"/>
    <property type="match status" value="1"/>
</dbReference>
<feature type="transmembrane region" description="Helical" evidence="7">
    <location>
        <begin position="75"/>
        <end position="95"/>
    </location>
</feature>
<dbReference type="EMBL" id="KE343588">
    <property type="protein sequence ID" value="EXB36699.1"/>
    <property type="molecule type" value="Genomic_DNA"/>
</dbReference>
<keyword evidence="5 7" id="KW-1133">Transmembrane helix</keyword>
<reference evidence="9" key="1">
    <citation type="submission" date="2013-01" db="EMBL/GenBank/DDBJ databases">
        <title>Draft Genome Sequence of a Mulberry Tree, Morus notabilis C.K. Schneid.</title>
        <authorList>
            <person name="He N."/>
            <person name="Zhao S."/>
        </authorList>
    </citation>
    <scope>NUCLEOTIDE SEQUENCE</scope>
</reference>
<protein>
    <submittedName>
        <fullName evidence="8">Putative peptide/nitrate transporter</fullName>
    </submittedName>
</protein>
<feature type="transmembrane region" description="Helical" evidence="7">
    <location>
        <begin position="452"/>
        <end position="480"/>
    </location>
</feature>
<keyword evidence="3" id="KW-0597">Phosphoprotein</keyword>
<dbReference type="CDD" id="cd17417">
    <property type="entry name" value="MFS_NPF5"/>
    <property type="match status" value="1"/>
</dbReference>
<dbReference type="InterPro" id="IPR044739">
    <property type="entry name" value="NRT1/PTR"/>
</dbReference>
<feature type="transmembrane region" description="Helical" evidence="7">
    <location>
        <begin position="371"/>
        <end position="391"/>
    </location>
</feature>
<feature type="transmembrane region" description="Helical" evidence="7">
    <location>
        <begin position="537"/>
        <end position="556"/>
    </location>
</feature>
<evidence type="ECO:0000256" key="3">
    <source>
        <dbReference type="ARBA" id="ARBA00022553"/>
    </source>
</evidence>
<dbReference type="Proteomes" id="UP000030645">
    <property type="component" value="Unassembled WGS sequence"/>
</dbReference>
<feature type="transmembrane region" description="Helical" evidence="7">
    <location>
        <begin position="411"/>
        <end position="432"/>
    </location>
</feature>
<feature type="transmembrane region" description="Helical" evidence="7">
    <location>
        <begin position="211"/>
        <end position="231"/>
    </location>
</feature>
<feature type="transmembrane region" description="Helical" evidence="7">
    <location>
        <begin position="184"/>
        <end position="205"/>
    </location>
</feature>
<comment type="subcellular location">
    <subcellularLocation>
        <location evidence="1">Membrane</location>
        <topology evidence="1">Multi-pass membrane protein</topology>
    </subcellularLocation>
</comment>
<keyword evidence="9" id="KW-1185">Reference proteome</keyword>
<evidence type="ECO:0000256" key="6">
    <source>
        <dbReference type="ARBA" id="ARBA00023136"/>
    </source>
</evidence>
<dbReference type="GO" id="GO:0071916">
    <property type="term" value="F:dipeptide transmembrane transporter activity"/>
    <property type="evidence" value="ECO:0007669"/>
    <property type="project" value="InterPro"/>
</dbReference>
<dbReference type="InterPro" id="IPR018456">
    <property type="entry name" value="PTR2_symporter_CS"/>
</dbReference>
<dbReference type="InterPro" id="IPR000109">
    <property type="entry name" value="POT_fam"/>
</dbReference>
<evidence type="ECO:0000313" key="8">
    <source>
        <dbReference type="EMBL" id="EXB36699.1"/>
    </source>
</evidence>
<proteinExistence type="inferred from homology"/>